<keyword evidence="2" id="KW-1133">Transmembrane helix</keyword>
<evidence type="ECO:0000313" key="3">
    <source>
        <dbReference type="EMBL" id="ATC65672.1"/>
    </source>
</evidence>
<organism evidence="3 4">
    <name type="scientific">Nibricoccus aquaticus</name>
    <dbReference type="NCBI Taxonomy" id="2576891"/>
    <lineage>
        <taxon>Bacteria</taxon>
        <taxon>Pseudomonadati</taxon>
        <taxon>Verrucomicrobiota</taxon>
        <taxon>Opitutia</taxon>
        <taxon>Opitutales</taxon>
        <taxon>Opitutaceae</taxon>
        <taxon>Nibricoccus</taxon>
    </lineage>
</organism>
<dbReference type="AlphaFoldDB" id="A0A290QN43"/>
<evidence type="ECO:0000313" key="4">
    <source>
        <dbReference type="Proteomes" id="UP000217265"/>
    </source>
</evidence>
<feature type="region of interest" description="Disordered" evidence="1">
    <location>
        <begin position="1"/>
        <end position="22"/>
    </location>
</feature>
<feature type="transmembrane region" description="Helical" evidence="2">
    <location>
        <begin position="191"/>
        <end position="209"/>
    </location>
</feature>
<dbReference type="Pfam" id="PF04403">
    <property type="entry name" value="PqiA"/>
    <property type="match status" value="1"/>
</dbReference>
<keyword evidence="4" id="KW-1185">Reference proteome</keyword>
<dbReference type="KEGG" id="vbh:CMV30_17920"/>
<dbReference type="InterPro" id="IPR007498">
    <property type="entry name" value="PqiA-like"/>
</dbReference>
<dbReference type="Proteomes" id="UP000217265">
    <property type="component" value="Chromosome"/>
</dbReference>
<proteinExistence type="predicted"/>
<gene>
    <name evidence="3" type="ORF">CMV30_17920</name>
</gene>
<accession>A0A290QN43</accession>
<dbReference type="EMBL" id="CP023344">
    <property type="protein sequence ID" value="ATC65672.1"/>
    <property type="molecule type" value="Genomic_DNA"/>
</dbReference>
<name>A0A290QN43_9BACT</name>
<feature type="transmembrane region" description="Helical" evidence="2">
    <location>
        <begin position="118"/>
        <end position="139"/>
    </location>
</feature>
<reference evidence="3 4" key="1">
    <citation type="submission" date="2017-09" db="EMBL/GenBank/DDBJ databases">
        <title>Complete genome sequence of Verrucomicrobial strain HZ-65, isolated from freshwater.</title>
        <authorList>
            <person name="Choi A."/>
        </authorList>
    </citation>
    <scope>NUCLEOTIDE SEQUENCE [LARGE SCALE GENOMIC DNA]</scope>
    <source>
        <strain evidence="3 4">HZ-65</strain>
    </source>
</reference>
<evidence type="ECO:0000256" key="2">
    <source>
        <dbReference type="SAM" id="Phobius"/>
    </source>
</evidence>
<protein>
    <recommendedName>
        <fullName evidence="5">Paraquat-inducible membrane protein A</fullName>
    </recommendedName>
</protein>
<keyword evidence="2" id="KW-0812">Transmembrane</keyword>
<evidence type="ECO:0000256" key="1">
    <source>
        <dbReference type="SAM" id="MobiDB-lite"/>
    </source>
</evidence>
<keyword evidence="2" id="KW-0472">Membrane</keyword>
<evidence type="ECO:0008006" key="5">
    <source>
        <dbReference type="Google" id="ProtNLM"/>
    </source>
</evidence>
<dbReference type="OrthoDB" id="9800207at2"/>
<sequence length="224" mass="24076">MGNQHRSPMAYPTPADEHSGAPEAGLHPRFTCRFCGQTHCAVALKSRQRAQCVRCGLTLAKGSRFGADTTAALVTAALILTIPALTLPFVTVGKLGSEHVGYLFSGARALWSENMQLLSLWVSLCAGLLPVVLLGLLAALTLPERFLKSAPWTTHLRRLAVAVAPWAMPEVYLLGVLVALTKLGSLVDVKIGPGFWCYAAMSVLVLLAWRNFHLGSETQESSRA</sequence>
<feature type="transmembrane region" description="Helical" evidence="2">
    <location>
        <begin position="159"/>
        <end position="179"/>
    </location>
</feature>
<feature type="transmembrane region" description="Helical" evidence="2">
    <location>
        <begin position="71"/>
        <end position="90"/>
    </location>
</feature>